<keyword evidence="3" id="KW-1185">Reference proteome</keyword>
<comment type="caution">
    <text evidence="2">The sequence shown here is derived from an EMBL/GenBank/DDBJ whole genome shotgun (WGS) entry which is preliminary data.</text>
</comment>
<dbReference type="InterPro" id="IPR021109">
    <property type="entry name" value="Peptidase_aspartic_dom_sf"/>
</dbReference>
<evidence type="ECO:0000313" key="3">
    <source>
        <dbReference type="Proteomes" id="UP001437256"/>
    </source>
</evidence>
<dbReference type="CDD" id="cd00303">
    <property type="entry name" value="retropepsin_like"/>
    <property type="match status" value="1"/>
</dbReference>
<feature type="compositionally biased region" description="Low complexity" evidence="1">
    <location>
        <begin position="268"/>
        <end position="289"/>
    </location>
</feature>
<feature type="region of interest" description="Disordered" evidence="1">
    <location>
        <begin position="260"/>
        <end position="336"/>
    </location>
</feature>
<feature type="compositionally biased region" description="Basic and acidic residues" evidence="1">
    <location>
        <begin position="320"/>
        <end position="336"/>
    </location>
</feature>
<organism evidence="2 3">
    <name type="scientific">Marasmius tenuissimus</name>
    <dbReference type="NCBI Taxonomy" id="585030"/>
    <lineage>
        <taxon>Eukaryota</taxon>
        <taxon>Fungi</taxon>
        <taxon>Dikarya</taxon>
        <taxon>Basidiomycota</taxon>
        <taxon>Agaricomycotina</taxon>
        <taxon>Agaricomycetes</taxon>
        <taxon>Agaricomycetidae</taxon>
        <taxon>Agaricales</taxon>
        <taxon>Marasmiineae</taxon>
        <taxon>Marasmiaceae</taxon>
        <taxon>Marasmius</taxon>
    </lineage>
</organism>
<dbReference type="Proteomes" id="UP001437256">
    <property type="component" value="Unassembled WGS sequence"/>
</dbReference>
<dbReference type="EMBL" id="JBBXMP010000067">
    <property type="protein sequence ID" value="KAL0064106.1"/>
    <property type="molecule type" value="Genomic_DNA"/>
</dbReference>
<feature type="compositionally biased region" description="Low complexity" evidence="1">
    <location>
        <begin position="87"/>
        <end position="98"/>
    </location>
</feature>
<dbReference type="Gene3D" id="2.40.70.10">
    <property type="entry name" value="Acid Proteases"/>
    <property type="match status" value="1"/>
</dbReference>
<accession>A0ABR2ZR92</accession>
<feature type="region of interest" description="Disordered" evidence="1">
    <location>
        <begin position="87"/>
        <end position="107"/>
    </location>
</feature>
<sequence>MLHCHYVEVFPEQVKTRLDTRLQVQYLNKKKGEAFTLSELKGAIDYLLSDASTATPPGSFAPVVKSEISDVERQICSLTEAINKLASVPSQPLSSSSSPRPPPRRGPNNEVICHWNDCLGHIMRDCPDLAEWLSKGRLELDARGIVKLKGGCMLPMDEKYRSGTLKARFMRYFEDHPTKKTWILEFGGSRTQSSLSAEYSGVDVALHSEFTLSGMQGPSMDTLFQALPPDVQMEYNGLDAREMDILRGLLFKMETRKSAKKKAESAKDTSSSPAQNPAQSSSPPSSIVPDPEPSQPIGGCIQQPSKPPRPVIGKLPDGYEPPKDRVVGAQQKEDTRNYKYKSPIETEAAIERVVQAGLASTVTISQSDLLAIAPDYRRCMKDSVTSCRVGVNAETTSNSLVIENPVESFLLQNPHVDVYKTIMNDFGDVKVGDRFYIAKDSQSIRAVNAIVGDRVVHSILDSGCSIVAMSDSACNALHLMFDESFRIPVQSANGDTDWTLGLARNVPFKFGEVTAFLQIHIVPSVEAEVLPTQWQHGTD</sequence>
<reference evidence="2 3" key="1">
    <citation type="submission" date="2024-05" db="EMBL/GenBank/DDBJ databases">
        <title>A draft genome resource for the thread blight pathogen Marasmius tenuissimus strain MS-2.</title>
        <authorList>
            <person name="Yulfo-Soto G.E."/>
            <person name="Baruah I.K."/>
            <person name="Amoako-Attah I."/>
            <person name="Bukari Y."/>
            <person name="Meinhardt L.W."/>
            <person name="Bailey B.A."/>
            <person name="Cohen S.P."/>
        </authorList>
    </citation>
    <scope>NUCLEOTIDE SEQUENCE [LARGE SCALE GENOMIC DNA]</scope>
    <source>
        <strain evidence="2 3">MS-2</strain>
    </source>
</reference>
<evidence type="ECO:0000313" key="2">
    <source>
        <dbReference type="EMBL" id="KAL0064106.1"/>
    </source>
</evidence>
<name>A0ABR2ZR92_9AGAR</name>
<protein>
    <submittedName>
        <fullName evidence="2">Uncharacterized protein</fullName>
    </submittedName>
</protein>
<proteinExistence type="predicted"/>
<evidence type="ECO:0000256" key="1">
    <source>
        <dbReference type="SAM" id="MobiDB-lite"/>
    </source>
</evidence>
<gene>
    <name evidence="2" type="ORF">AAF712_008966</name>
</gene>